<dbReference type="SUPFAM" id="SSF53822">
    <property type="entry name" value="Periplasmic binding protein-like I"/>
    <property type="match status" value="1"/>
</dbReference>
<dbReference type="OrthoDB" id="5841341at2759"/>
<evidence type="ECO:0000313" key="2">
    <source>
        <dbReference type="Proteomes" id="UP000270924"/>
    </source>
</evidence>
<proteinExistence type="predicted"/>
<dbReference type="InParanoid" id="A0A3P7DWN8"/>
<organism evidence="1 2">
    <name type="scientific">Wuchereria bancrofti</name>
    <dbReference type="NCBI Taxonomy" id="6293"/>
    <lineage>
        <taxon>Eukaryota</taxon>
        <taxon>Metazoa</taxon>
        <taxon>Ecdysozoa</taxon>
        <taxon>Nematoda</taxon>
        <taxon>Chromadorea</taxon>
        <taxon>Rhabditida</taxon>
        <taxon>Spirurina</taxon>
        <taxon>Spiruromorpha</taxon>
        <taxon>Filarioidea</taxon>
        <taxon>Onchocercidae</taxon>
        <taxon>Wuchereria</taxon>
    </lineage>
</organism>
<sequence>MLAAYDLGMATSGEYVFINIDVSTGSHAERPWLRSNDTTSLENEKAKKAYQALKTISLRRSDLDEYKNFESRVKERAEKKYNYSAKTGKEYEVKIILKYLVIK</sequence>
<keyword evidence="2" id="KW-1185">Reference proteome</keyword>
<name>A0A3P7DWN8_WUCBA</name>
<accession>A0A3P7DWN8</accession>
<dbReference type="Gene3D" id="3.40.50.2300">
    <property type="match status" value="1"/>
</dbReference>
<dbReference type="EMBL" id="UYWW01006050">
    <property type="protein sequence ID" value="VDM14520.1"/>
    <property type="molecule type" value="Genomic_DNA"/>
</dbReference>
<reference evidence="1 2" key="1">
    <citation type="submission" date="2018-11" db="EMBL/GenBank/DDBJ databases">
        <authorList>
            <consortium name="Pathogen Informatics"/>
        </authorList>
    </citation>
    <scope>NUCLEOTIDE SEQUENCE [LARGE SCALE GENOMIC DNA]</scope>
</reference>
<dbReference type="InterPro" id="IPR028082">
    <property type="entry name" value="Peripla_BP_I"/>
</dbReference>
<gene>
    <name evidence="1" type="ORF">WBA_LOCUS7906</name>
</gene>
<evidence type="ECO:0000313" key="1">
    <source>
        <dbReference type="EMBL" id="VDM14520.1"/>
    </source>
</evidence>
<protein>
    <submittedName>
        <fullName evidence="1">Uncharacterized protein</fullName>
    </submittedName>
</protein>
<dbReference type="Proteomes" id="UP000270924">
    <property type="component" value="Unassembled WGS sequence"/>
</dbReference>
<dbReference type="AlphaFoldDB" id="A0A3P7DWN8"/>